<gene>
    <name evidence="1" type="ORF">NDU88_006588</name>
</gene>
<dbReference type="AlphaFoldDB" id="A0AAV7UMK3"/>
<name>A0AAV7UMK3_PLEWA</name>
<accession>A0AAV7UMK3</accession>
<protein>
    <submittedName>
        <fullName evidence="1">Uncharacterized protein</fullName>
    </submittedName>
</protein>
<comment type="caution">
    <text evidence="1">The sequence shown here is derived from an EMBL/GenBank/DDBJ whole genome shotgun (WGS) entry which is preliminary data.</text>
</comment>
<organism evidence="1 2">
    <name type="scientific">Pleurodeles waltl</name>
    <name type="common">Iberian ribbed newt</name>
    <dbReference type="NCBI Taxonomy" id="8319"/>
    <lineage>
        <taxon>Eukaryota</taxon>
        <taxon>Metazoa</taxon>
        <taxon>Chordata</taxon>
        <taxon>Craniata</taxon>
        <taxon>Vertebrata</taxon>
        <taxon>Euteleostomi</taxon>
        <taxon>Amphibia</taxon>
        <taxon>Batrachia</taxon>
        <taxon>Caudata</taxon>
        <taxon>Salamandroidea</taxon>
        <taxon>Salamandridae</taxon>
        <taxon>Pleurodelinae</taxon>
        <taxon>Pleurodeles</taxon>
    </lineage>
</organism>
<keyword evidence="2" id="KW-1185">Reference proteome</keyword>
<evidence type="ECO:0000313" key="2">
    <source>
        <dbReference type="Proteomes" id="UP001066276"/>
    </source>
</evidence>
<proteinExistence type="predicted"/>
<sequence>MDVGRHGSRSPRGLFSRLLAAAGSPSPVFRRRDSAPFCQALSAWGESRVLCLTSRSCGVPGHDFVSPLLWGWGWGGSGPGVLFGCLLAPVAPPGSSRHGALALSGHLVSWPGHAPPISEC</sequence>
<reference evidence="1" key="1">
    <citation type="journal article" date="2022" name="bioRxiv">
        <title>Sequencing and chromosome-scale assembly of the giantPleurodeles waltlgenome.</title>
        <authorList>
            <person name="Brown T."/>
            <person name="Elewa A."/>
            <person name="Iarovenko S."/>
            <person name="Subramanian E."/>
            <person name="Araus A.J."/>
            <person name="Petzold A."/>
            <person name="Susuki M."/>
            <person name="Suzuki K.-i.T."/>
            <person name="Hayashi T."/>
            <person name="Toyoda A."/>
            <person name="Oliveira C."/>
            <person name="Osipova E."/>
            <person name="Leigh N.D."/>
            <person name="Simon A."/>
            <person name="Yun M.H."/>
        </authorList>
    </citation>
    <scope>NUCLEOTIDE SEQUENCE</scope>
    <source>
        <strain evidence="1">20211129_DDA</strain>
        <tissue evidence="1">Liver</tissue>
    </source>
</reference>
<dbReference type="EMBL" id="JANPWB010000005">
    <property type="protein sequence ID" value="KAJ1189846.1"/>
    <property type="molecule type" value="Genomic_DNA"/>
</dbReference>
<dbReference type="Proteomes" id="UP001066276">
    <property type="component" value="Chromosome 3_1"/>
</dbReference>
<evidence type="ECO:0000313" key="1">
    <source>
        <dbReference type="EMBL" id="KAJ1189846.1"/>
    </source>
</evidence>